<sequence>MGIHTLVVGIDAACWPVVERLPDRSAVSTIERLGDRGVAAPLESAIPPWTASAWPSLYTGTNPGKHGVFGFLRFDGYDWDVVNATDLRARPVWELADRNGLTSAVVNAPVTHPPRSFDGALVPGYTAPEDPECHPPGLLDDVRDRVGDYRLYSEGDVERESAAADYRGFVRSRGAAFRYLADRFDPEFGFVQFQQTDTVCHEFPADEDLLGAVYGAVDDEIAAILDACDPDTVILASDHGIGPCEGREFRVNEFLRERGFVETATDGDGMPTWVSIREGRLRGGGSSGEEGGVSGVPGAAEALESAMGVAARAGLTTQRAARVVDALGLTEAVSAVVPDDLQRAGAERVDFRASAAYVRDPIELGVRINLAGRDPEGVVDPDEYESVRRDLIEALQSVRTPDGDPVFEDVAPREAYFHGPEAERAVDVVTVPADFDQYLVAQLYGDRFGEPSEPWTHKRTGMVVAAGDAVDAEAGTGDPHLFDVAPTVCAALGIPRSDRMDGSPLPFVEPTDERRYPPREARERVRTDDDRVTETLADLGYIDRTQDD</sequence>
<dbReference type="Pfam" id="PF01663">
    <property type="entry name" value="Phosphodiest"/>
    <property type="match status" value="1"/>
</dbReference>
<dbReference type="GO" id="GO:0016787">
    <property type="term" value="F:hydrolase activity"/>
    <property type="evidence" value="ECO:0007669"/>
    <property type="project" value="UniProtKB-ARBA"/>
</dbReference>
<dbReference type="RefSeq" id="WP_328518162.1">
    <property type="nucleotide sequence ID" value="NZ_CP118158.1"/>
</dbReference>
<evidence type="ECO:0000313" key="2">
    <source>
        <dbReference type="EMBL" id="MFC7141047.1"/>
    </source>
</evidence>
<dbReference type="AlphaFoldDB" id="A0ABD5Y6A9"/>
<comment type="caution">
    <text evidence="2">The sequence shown here is derived from an EMBL/GenBank/DDBJ whole genome shotgun (WGS) entry which is preliminary data.</text>
</comment>
<feature type="compositionally biased region" description="Basic and acidic residues" evidence="1">
    <location>
        <begin position="511"/>
        <end position="533"/>
    </location>
</feature>
<name>A0ABD5Y6A9_9EURY</name>
<dbReference type="Gene3D" id="3.40.720.10">
    <property type="entry name" value="Alkaline Phosphatase, subunit A"/>
    <property type="match status" value="1"/>
</dbReference>
<dbReference type="SUPFAM" id="SSF53649">
    <property type="entry name" value="Alkaline phosphatase-like"/>
    <property type="match status" value="1"/>
</dbReference>
<feature type="region of interest" description="Disordered" evidence="1">
    <location>
        <begin position="499"/>
        <end position="548"/>
    </location>
</feature>
<dbReference type="PANTHER" id="PTHR10151:SF120">
    <property type="entry name" value="BIS(5'-ADENOSYL)-TRIPHOSPHATASE"/>
    <property type="match status" value="1"/>
</dbReference>
<dbReference type="Proteomes" id="UP001596432">
    <property type="component" value="Unassembled WGS sequence"/>
</dbReference>
<dbReference type="InterPro" id="IPR002591">
    <property type="entry name" value="Phosphodiest/P_Trfase"/>
</dbReference>
<evidence type="ECO:0000256" key="1">
    <source>
        <dbReference type="SAM" id="MobiDB-lite"/>
    </source>
</evidence>
<dbReference type="GeneID" id="78821355"/>
<keyword evidence="3" id="KW-1185">Reference proteome</keyword>
<reference evidence="2 3" key="1">
    <citation type="journal article" date="2019" name="Int. J. Syst. Evol. Microbiol.">
        <title>The Global Catalogue of Microorganisms (GCM) 10K type strain sequencing project: providing services to taxonomists for standard genome sequencing and annotation.</title>
        <authorList>
            <consortium name="The Broad Institute Genomics Platform"/>
            <consortium name="The Broad Institute Genome Sequencing Center for Infectious Disease"/>
            <person name="Wu L."/>
            <person name="Ma J."/>
        </authorList>
    </citation>
    <scope>NUCLEOTIDE SEQUENCE [LARGE SCALE GENOMIC DNA]</scope>
    <source>
        <strain evidence="2 3">XZYJT29</strain>
    </source>
</reference>
<evidence type="ECO:0000313" key="3">
    <source>
        <dbReference type="Proteomes" id="UP001596432"/>
    </source>
</evidence>
<accession>A0ABD5Y6A9</accession>
<dbReference type="EMBL" id="JBHTAS010000001">
    <property type="protein sequence ID" value="MFC7141047.1"/>
    <property type="molecule type" value="Genomic_DNA"/>
</dbReference>
<organism evidence="2 3">
    <name type="scientific">Halosimplex aquaticum</name>
    <dbReference type="NCBI Taxonomy" id="3026162"/>
    <lineage>
        <taxon>Archaea</taxon>
        <taxon>Methanobacteriati</taxon>
        <taxon>Methanobacteriota</taxon>
        <taxon>Stenosarchaea group</taxon>
        <taxon>Halobacteria</taxon>
        <taxon>Halobacteriales</taxon>
        <taxon>Haloarculaceae</taxon>
        <taxon>Halosimplex</taxon>
    </lineage>
</organism>
<proteinExistence type="predicted"/>
<gene>
    <name evidence="2" type="ORF">ACFQMA_14580</name>
</gene>
<dbReference type="InterPro" id="IPR017850">
    <property type="entry name" value="Alkaline_phosphatase_core_sf"/>
</dbReference>
<protein>
    <submittedName>
        <fullName evidence="2">Alkaline phosphatase family protein</fullName>
    </submittedName>
</protein>
<dbReference type="PANTHER" id="PTHR10151">
    <property type="entry name" value="ECTONUCLEOTIDE PYROPHOSPHATASE/PHOSPHODIESTERASE"/>
    <property type="match status" value="1"/>
</dbReference>